<protein>
    <recommendedName>
        <fullName evidence="8">AP2/ERF domain-containing protein</fullName>
    </recommendedName>
</protein>
<reference evidence="9 10" key="1">
    <citation type="submission" date="2024-05" db="EMBL/GenBank/DDBJ databases">
        <title>Haplotype-resolved chromosome-level genome assembly of Huyou (Citrus changshanensis).</title>
        <authorList>
            <person name="Miao C."/>
            <person name="Chen W."/>
            <person name="Wu Y."/>
            <person name="Wang L."/>
            <person name="Zhao S."/>
            <person name="Grierson D."/>
            <person name="Xu C."/>
            <person name="Chen K."/>
        </authorList>
    </citation>
    <scope>NUCLEOTIDE SEQUENCE [LARGE SCALE GENOMIC DNA]</scope>
    <source>
        <strain evidence="9">01-14</strain>
        <tissue evidence="9">Leaf</tissue>
    </source>
</reference>
<feature type="compositionally biased region" description="Low complexity" evidence="7">
    <location>
        <begin position="283"/>
        <end position="297"/>
    </location>
</feature>
<dbReference type="PRINTS" id="PR00367">
    <property type="entry name" value="ETHRSPELEMNT"/>
</dbReference>
<dbReference type="InterPro" id="IPR044808">
    <property type="entry name" value="ERF_plant"/>
</dbReference>
<dbReference type="CDD" id="cd00018">
    <property type="entry name" value="AP2"/>
    <property type="match status" value="1"/>
</dbReference>
<dbReference type="AlphaFoldDB" id="A0AAP0QXL9"/>
<comment type="caution">
    <text evidence="9">The sequence shown here is derived from an EMBL/GenBank/DDBJ whole genome shotgun (WGS) entry which is preliminary data.</text>
</comment>
<feature type="compositionally biased region" description="Polar residues" evidence="7">
    <location>
        <begin position="97"/>
        <end position="108"/>
    </location>
</feature>
<dbReference type="GO" id="GO:0003700">
    <property type="term" value="F:DNA-binding transcription factor activity"/>
    <property type="evidence" value="ECO:0007669"/>
    <property type="project" value="InterPro"/>
</dbReference>
<keyword evidence="10" id="KW-1185">Reference proteome</keyword>
<dbReference type="GO" id="GO:0005634">
    <property type="term" value="C:nucleus"/>
    <property type="evidence" value="ECO:0007669"/>
    <property type="project" value="UniProtKB-SubCell"/>
</dbReference>
<evidence type="ECO:0000256" key="2">
    <source>
        <dbReference type="ARBA" id="ARBA00023015"/>
    </source>
</evidence>
<evidence type="ECO:0000256" key="6">
    <source>
        <dbReference type="ARBA" id="ARBA00024343"/>
    </source>
</evidence>
<keyword evidence="4" id="KW-0804">Transcription</keyword>
<dbReference type="GO" id="GO:0003677">
    <property type="term" value="F:DNA binding"/>
    <property type="evidence" value="ECO:0007669"/>
    <property type="project" value="UniProtKB-KW"/>
</dbReference>
<evidence type="ECO:0000259" key="8">
    <source>
        <dbReference type="PROSITE" id="PS51032"/>
    </source>
</evidence>
<dbReference type="Pfam" id="PF00847">
    <property type="entry name" value="AP2"/>
    <property type="match status" value="1"/>
</dbReference>
<evidence type="ECO:0000313" key="9">
    <source>
        <dbReference type="EMBL" id="KAK9221771.1"/>
    </source>
</evidence>
<evidence type="ECO:0000256" key="5">
    <source>
        <dbReference type="ARBA" id="ARBA00023242"/>
    </source>
</evidence>
<feature type="compositionally biased region" description="Low complexity" evidence="7">
    <location>
        <begin position="313"/>
        <end position="336"/>
    </location>
</feature>
<evidence type="ECO:0000313" key="10">
    <source>
        <dbReference type="Proteomes" id="UP001428341"/>
    </source>
</evidence>
<keyword evidence="5" id="KW-0539">Nucleus</keyword>
<dbReference type="InterPro" id="IPR036955">
    <property type="entry name" value="AP2/ERF_dom_sf"/>
</dbReference>
<dbReference type="Gene3D" id="3.30.730.10">
    <property type="entry name" value="AP2/ERF domain"/>
    <property type="match status" value="1"/>
</dbReference>
<feature type="region of interest" description="Disordered" evidence="7">
    <location>
        <begin position="90"/>
        <end position="109"/>
    </location>
</feature>
<organism evidence="9 10">
    <name type="scientific">Citrus x changshan-huyou</name>
    <dbReference type="NCBI Taxonomy" id="2935761"/>
    <lineage>
        <taxon>Eukaryota</taxon>
        <taxon>Viridiplantae</taxon>
        <taxon>Streptophyta</taxon>
        <taxon>Embryophyta</taxon>
        <taxon>Tracheophyta</taxon>
        <taxon>Spermatophyta</taxon>
        <taxon>Magnoliopsida</taxon>
        <taxon>eudicotyledons</taxon>
        <taxon>Gunneridae</taxon>
        <taxon>Pentapetalae</taxon>
        <taxon>rosids</taxon>
        <taxon>malvids</taxon>
        <taxon>Sapindales</taxon>
        <taxon>Rutaceae</taxon>
        <taxon>Aurantioideae</taxon>
        <taxon>Citrus</taxon>
    </lineage>
</organism>
<dbReference type="FunFam" id="3.30.730.10:FF:000001">
    <property type="entry name" value="Ethylene-responsive transcription factor 2"/>
    <property type="match status" value="1"/>
</dbReference>
<dbReference type="SMART" id="SM00380">
    <property type="entry name" value="AP2"/>
    <property type="match status" value="1"/>
</dbReference>
<comment type="subcellular location">
    <subcellularLocation>
        <location evidence="1">Nucleus</location>
    </subcellularLocation>
</comment>
<evidence type="ECO:0000256" key="4">
    <source>
        <dbReference type="ARBA" id="ARBA00023163"/>
    </source>
</evidence>
<keyword evidence="2" id="KW-0805">Transcription regulation</keyword>
<dbReference type="Proteomes" id="UP001428341">
    <property type="component" value="Unassembled WGS sequence"/>
</dbReference>
<dbReference type="InterPro" id="IPR001471">
    <property type="entry name" value="AP2/ERF_dom"/>
</dbReference>
<feature type="domain" description="AP2/ERF" evidence="8">
    <location>
        <begin position="115"/>
        <end position="172"/>
    </location>
</feature>
<dbReference type="InterPro" id="IPR016177">
    <property type="entry name" value="DNA-bd_dom_sf"/>
</dbReference>
<feature type="region of interest" description="Disordered" evidence="7">
    <location>
        <begin position="283"/>
        <end position="351"/>
    </location>
</feature>
<evidence type="ECO:0000256" key="7">
    <source>
        <dbReference type="SAM" id="MobiDB-lite"/>
    </source>
</evidence>
<gene>
    <name evidence="9" type="ORF">WN944_010200</name>
</gene>
<accession>A0AAP0QXL9</accession>
<comment type="similarity">
    <text evidence="6">Belongs to the AP2/ERF transcription factor family. ERF subfamily.</text>
</comment>
<evidence type="ECO:0000256" key="1">
    <source>
        <dbReference type="ARBA" id="ARBA00004123"/>
    </source>
</evidence>
<sequence length="351" mass="38903">MAVIRKVQLKSEQQFSHLIRNAIHMLVRARINKVDRRHGKRPLPFDVSEEKKEDEISSSVNQSSHQAQVLDSSAATVPPGSAVHVTATSAGYRPSHGKNTSQHTQDQGNIVRRRHYRGVRQRPWGKWAAEIRDPNKAARVWLGTFETAEAAAAAYDAAALRFKGSKAKLNFPERVQAPPDLHHLGYINIAASSKNNNNSPTVISQQPQSVIINNPLPQVPSPPALSHHHMMPHYSPSYDHHQTFPNLFQYAQLLSSNNIDNAVNQYTAPVLYYGQDYPPLMFPSSSSSSPSSSSSMSQTYHQNQLEQELFRLSSSSSSQVGNFSSAAASNTTTTTALDEQERNSSDNNQKE</sequence>
<dbReference type="EMBL" id="JBCGBO010000002">
    <property type="protein sequence ID" value="KAK9221771.1"/>
    <property type="molecule type" value="Genomic_DNA"/>
</dbReference>
<dbReference type="PANTHER" id="PTHR31190">
    <property type="entry name" value="DNA-BINDING DOMAIN"/>
    <property type="match status" value="1"/>
</dbReference>
<dbReference type="GO" id="GO:0009873">
    <property type="term" value="P:ethylene-activated signaling pathway"/>
    <property type="evidence" value="ECO:0007669"/>
    <property type="project" value="InterPro"/>
</dbReference>
<dbReference type="PROSITE" id="PS51032">
    <property type="entry name" value="AP2_ERF"/>
    <property type="match status" value="1"/>
</dbReference>
<evidence type="ECO:0000256" key="3">
    <source>
        <dbReference type="ARBA" id="ARBA00023125"/>
    </source>
</evidence>
<keyword evidence="3" id="KW-0238">DNA-binding</keyword>
<dbReference type="PANTHER" id="PTHR31190:SF489">
    <property type="entry name" value="ETHYLENE-RESPONSIVE TRANSCRIPTION FACTOR ERF113-RELATED"/>
    <property type="match status" value="1"/>
</dbReference>
<dbReference type="SUPFAM" id="SSF54171">
    <property type="entry name" value="DNA-binding domain"/>
    <property type="match status" value="1"/>
</dbReference>
<feature type="compositionally biased region" description="Basic and acidic residues" evidence="7">
    <location>
        <begin position="339"/>
        <end position="351"/>
    </location>
</feature>
<proteinExistence type="inferred from homology"/>
<feature type="region of interest" description="Disordered" evidence="7">
    <location>
        <begin position="39"/>
        <end position="63"/>
    </location>
</feature>
<name>A0AAP0QXL9_9ROSI</name>